<evidence type="ECO:0000313" key="6">
    <source>
        <dbReference type="Proteomes" id="UP001381693"/>
    </source>
</evidence>
<dbReference type="PROSITE" id="PS50102">
    <property type="entry name" value="RRM"/>
    <property type="match status" value="1"/>
</dbReference>
<accession>A0AAN8ZW61</accession>
<keyword evidence="1 2" id="KW-0694">RNA-binding</keyword>
<evidence type="ECO:0000313" key="5">
    <source>
        <dbReference type="EMBL" id="KAK7066008.1"/>
    </source>
</evidence>
<feature type="region of interest" description="Disordered" evidence="3">
    <location>
        <begin position="170"/>
        <end position="248"/>
    </location>
</feature>
<dbReference type="Gene3D" id="3.30.70.330">
    <property type="match status" value="1"/>
</dbReference>
<dbReference type="InterPro" id="IPR000504">
    <property type="entry name" value="RRM_dom"/>
</dbReference>
<proteinExistence type="predicted"/>
<dbReference type="GO" id="GO:0003729">
    <property type="term" value="F:mRNA binding"/>
    <property type="evidence" value="ECO:0007669"/>
    <property type="project" value="TreeGrafter"/>
</dbReference>
<feature type="compositionally biased region" description="Basic residues" evidence="3">
    <location>
        <begin position="201"/>
        <end position="217"/>
    </location>
</feature>
<gene>
    <name evidence="5" type="ORF">SK128_019999</name>
</gene>
<comment type="caution">
    <text evidence="5">The sequence shown here is derived from an EMBL/GenBank/DDBJ whole genome shotgun (WGS) entry which is preliminary data.</text>
</comment>
<feature type="domain" description="RRM" evidence="4">
    <location>
        <begin position="95"/>
        <end position="172"/>
    </location>
</feature>
<feature type="compositionally biased region" description="Gly residues" evidence="3">
    <location>
        <begin position="20"/>
        <end position="63"/>
    </location>
</feature>
<dbReference type="AlphaFoldDB" id="A0AAN8ZW61"/>
<dbReference type="SMART" id="SM01218">
    <property type="entry name" value="FoP_duplication"/>
    <property type="match status" value="1"/>
</dbReference>
<dbReference type="GO" id="GO:0006406">
    <property type="term" value="P:mRNA export from nucleus"/>
    <property type="evidence" value="ECO:0007669"/>
    <property type="project" value="TreeGrafter"/>
</dbReference>
<dbReference type="Pfam" id="PF00076">
    <property type="entry name" value="RRM_1"/>
    <property type="match status" value="1"/>
</dbReference>
<dbReference type="Proteomes" id="UP001381693">
    <property type="component" value="Unassembled WGS sequence"/>
</dbReference>
<organism evidence="5 6">
    <name type="scientific">Halocaridina rubra</name>
    <name type="common">Hawaiian red shrimp</name>
    <dbReference type="NCBI Taxonomy" id="373956"/>
    <lineage>
        <taxon>Eukaryota</taxon>
        <taxon>Metazoa</taxon>
        <taxon>Ecdysozoa</taxon>
        <taxon>Arthropoda</taxon>
        <taxon>Crustacea</taxon>
        <taxon>Multicrustacea</taxon>
        <taxon>Malacostraca</taxon>
        <taxon>Eumalacostraca</taxon>
        <taxon>Eucarida</taxon>
        <taxon>Decapoda</taxon>
        <taxon>Pleocyemata</taxon>
        <taxon>Caridea</taxon>
        <taxon>Atyoidea</taxon>
        <taxon>Atyidae</taxon>
        <taxon>Halocaridina</taxon>
    </lineage>
</organism>
<reference evidence="5 6" key="1">
    <citation type="submission" date="2023-11" db="EMBL/GenBank/DDBJ databases">
        <title>Halocaridina rubra genome assembly.</title>
        <authorList>
            <person name="Smith C."/>
        </authorList>
    </citation>
    <scope>NUCLEOTIDE SEQUENCE [LARGE SCALE GENOMIC DNA]</scope>
    <source>
        <strain evidence="5">EP-1</strain>
        <tissue evidence="5">Whole</tissue>
    </source>
</reference>
<dbReference type="CDD" id="cd12680">
    <property type="entry name" value="RRM_THOC4"/>
    <property type="match status" value="1"/>
</dbReference>
<name>A0AAN8ZW61_HALRR</name>
<evidence type="ECO:0000259" key="4">
    <source>
        <dbReference type="PROSITE" id="PS50102"/>
    </source>
</evidence>
<feature type="region of interest" description="Disordered" evidence="3">
    <location>
        <begin position="16"/>
        <end position="71"/>
    </location>
</feature>
<dbReference type="InterPro" id="IPR012677">
    <property type="entry name" value="Nucleotide-bd_a/b_plait_sf"/>
</dbReference>
<sequence>MAAMVDLSLDDIIKKKKIHPGGGRGRGGGRGGARGRGGLNRTGGRGFGGTRGFRGGRGAGRGGNRSFSSNRGSIDGQWAHDMFRGPAAVQRSGPVKLLIANLHFGVSDSDIHELFAEFGNMRSAAIHYDRSGRSLGTAHVSFERYADALKALKQYNGVHLDGRGMKITIEGGPGGGGMRNGVAPVKRLSQGPRSSAGNRGGRNRPSRGGRGTPRGRGRGAGGQGGKGKVPTAEELDAELDAYVNQVNK</sequence>
<dbReference type="SMART" id="SM00360">
    <property type="entry name" value="RRM"/>
    <property type="match status" value="1"/>
</dbReference>
<dbReference type="Pfam" id="PF13865">
    <property type="entry name" value="FoP_duplication"/>
    <property type="match status" value="1"/>
</dbReference>
<dbReference type="PANTHER" id="PTHR19965">
    <property type="entry name" value="RNA AND EXPORT FACTOR BINDING PROTEIN"/>
    <property type="match status" value="1"/>
</dbReference>
<dbReference type="PANTHER" id="PTHR19965:SF82">
    <property type="entry name" value="THO COMPLEX SUBUNIT 4"/>
    <property type="match status" value="1"/>
</dbReference>
<dbReference type="InterPro" id="IPR035979">
    <property type="entry name" value="RBD_domain_sf"/>
</dbReference>
<evidence type="ECO:0000256" key="1">
    <source>
        <dbReference type="ARBA" id="ARBA00022884"/>
    </source>
</evidence>
<dbReference type="GO" id="GO:0005634">
    <property type="term" value="C:nucleus"/>
    <property type="evidence" value="ECO:0007669"/>
    <property type="project" value="TreeGrafter"/>
</dbReference>
<dbReference type="InterPro" id="IPR051229">
    <property type="entry name" value="ALYREF_mRNA_export"/>
</dbReference>
<dbReference type="SUPFAM" id="SSF54928">
    <property type="entry name" value="RNA-binding domain, RBD"/>
    <property type="match status" value="1"/>
</dbReference>
<evidence type="ECO:0000256" key="3">
    <source>
        <dbReference type="SAM" id="MobiDB-lite"/>
    </source>
</evidence>
<dbReference type="EMBL" id="JAXCGZ010019538">
    <property type="protein sequence ID" value="KAK7066008.1"/>
    <property type="molecule type" value="Genomic_DNA"/>
</dbReference>
<protein>
    <recommendedName>
        <fullName evidence="4">RRM domain-containing protein</fullName>
    </recommendedName>
</protein>
<dbReference type="InterPro" id="IPR025715">
    <property type="entry name" value="FoP_C"/>
</dbReference>
<keyword evidence="6" id="KW-1185">Reference proteome</keyword>
<feature type="compositionally biased region" description="Gly residues" evidence="3">
    <location>
        <begin position="218"/>
        <end position="227"/>
    </location>
</feature>
<evidence type="ECO:0000256" key="2">
    <source>
        <dbReference type="PROSITE-ProRule" id="PRU00176"/>
    </source>
</evidence>